<dbReference type="Pfam" id="PF00903">
    <property type="entry name" value="Glyoxalase"/>
    <property type="match status" value="1"/>
</dbReference>
<evidence type="ECO:0000313" key="2">
    <source>
        <dbReference type="EMBL" id="GGF31739.1"/>
    </source>
</evidence>
<dbReference type="RefSeq" id="WP_188678986.1">
    <property type="nucleotide sequence ID" value="NZ_BMGP01000004.1"/>
</dbReference>
<evidence type="ECO:0000313" key="3">
    <source>
        <dbReference type="Proteomes" id="UP000598775"/>
    </source>
</evidence>
<dbReference type="InterPro" id="IPR004360">
    <property type="entry name" value="Glyas_Fos-R_dOase_dom"/>
</dbReference>
<feature type="domain" description="VOC" evidence="1">
    <location>
        <begin position="149"/>
        <end position="268"/>
    </location>
</feature>
<dbReference type="InterPro" id="IPR029068">
    <property type="entry name" value="Glyas_Bleomycin-R_OHBP_Dase"/>
</dbReference>
<accession>A0A917EXN7</accession>
<feature type="domain" description="VOC" evidence="1">
    <location>
        <begin position="13"/>
        <end position="127"/>
    </location>
</feature>
<keyword evidence="3" id="KW-1185">Reference proteome</keyword>
<dbReference type="PROSITE" id="PS51819">
    <property type="entry name" value="VOC"/>
    <property type="match status" value="2"/>
</dbReference>
<dbReference type="SUPFAM" id="SSF54593">
    <property type="entry name" value="Glyoxalase/Bleomycin resistance protein/Dihydroxybiphenyl dioxygenase"/>
    <property type="match status" value="1"/>
</dbReference>
<evidence type="ECO:0000259" key="1">
    <source>
        <dbReference type="PROSITE" id="PS51819"/>
    </source>
</evidence>
<gene>
    <name evidence="2" type="ORF">GCM10011399_26140</name>
</gene>
<organism evidence="2 3">
    <name type="scientific">Subtercola lobariae</name>
    <dbReference type="NCBI Taxonomy" id="1588641"/>
    <lineage>
        <taxon>Bacteria</taxon>
        <taxon>Bacillati</taxon>
        <taxon>Actinomycetota</taxon>
        <taxon>Actinomycetes</taxon>
        <taxon>Micrococcales</taxon>
        <taxon>Microbacteriaceae</taxon>
        <taxon>Subtercola</taxon>
    </lineage>
</organism>
<dbReference type="Gene3D" id="3.10.180.10">
    <property type="entry name" value="2,3-Dihydroxybiphenyl 1,2-Dioxygenase, domain 1"/>
    <property type="match status" value="2"/>
</dbReference>
<name>A0A917EXN7_9MICO</name>
<reference evidence="2 3" key="1">
    <citation type="journal article" date="2014" name="Int. J. Syst. Evol. Microbiol.">
        <title>Complete genome sequence of Corynebacterium casei LMG S-19264T (=DSM 44701T), isolated from a smear-ripened cheese.</title>
        <authorList>
            <consortium name="US DOE Joint Genome Institute (JGI-PGF)"/>
            <person name="Walter F."/>
            <person name="Albersmeier A."/>
            <person name="Kalinowski J."/>
            <person name="Ruckert C."/>
        </authorList>
    </citation>
    <scope>NUCLEOTIDE SEQUENCE [LARGE SCALE GENOMIC DNA]</scope>
    <source>
        <strain evidence="2 3">CGMCC 1.12976</strain>
    </source>
</reference>
<dbReference type="InterPro" id="IPR037523">
    <property type="entry name" value="VOC_core"/>
</dbReference>
<dbReference type="Proteomes" id="UP000598775">
    <property type="component" value="Unassembled WGS sequence"/>
</dbReference>
<dbReference type="AlphaFoldDB" id="A0A917EXN7"/>
<protein>
    <submittedName>
        <fullName evidence="2">Glyoxalase</fullName>
    </submittedName>
</protein>
<sequence>MTNHTSRPSTIERAGYLAVHSPDPAAAAAFAVKYMGLWLVHVDDEGRHYLAASGLDPYSLVFTPGAAKTIDHVAYLVRDLGVLNEYEQLLRSKGVAVERIDASGLWRAAAALRVQSPAGHYVHLTTGVNVEHPMGAIVVPNRPAPTPITLDHAAPRILDPQAEIDFAVDVLDLKVTARIVHPEEGIAVAFMRAHTLYHCYTIVAGPYNGLHHYQFTLKDRFAIFDAYERISGSGDVNVLWGPLRHGAGHNVAFYFHDHDGNIVEYSAEEEIVLDAAGYIQQEWSALNPAVGDEWGTEPPAIFFA</sequence>
<comment type="caution">
    <text evidence="2">The sequence shown here is derived from an EMBL/GenBank/DDBJ whole genome shotgun (WGS) entry which is preliminary data.</text>
</comment>
<dbReference type="EMBL" id="BMGP01000004">
    <property type="protein sequence ID" value="GGF31739.1"/>
    <property type="molecule type" value="Genomic_DNA"/>
</dbReference>
<proteinExistence type="predicted"/>